<sequence>MALASIGSDDAKKYDEIDATPEEHARGIIINTATVEYETENLHYAHMDYPGHADYVKNMITIAAQMDGTILVISDTDGPMPQMKEHVFLAKQVGVPNMVVFLNKQDQVDAEELLELEVRDFLSSYEFLGDDIPIIFGSALLALEALTENPKITKEMWIMMK</sequence>
<accession>A0ACB8XD50</accession>
<reference evidence="2" key="1">
    <citation type="journal article" date="2022" name="Mol. Ecol. Resour.">
        <title>The genomes of chicory, endive, great burdock and yacon provide insights into Asteraceae palaeo-polyploidization history and plant inulin production.</title>
        <authorList>
            <person name="Fan W."/>
            <person name="Wang S."/>
            <person name="Wang H."/>
            <person name="Wang A."/>
            <person name="Jiang F."/>
            <person name="Liu H."/>
            <person name="Zhao H."/>
            <person name="Xu D."/>
            <person name="Zhang Y."/>
        </authorList>
    </citation>
    <scope>NUCLEOTIDE SEQUENCE [LARGE SCALE GENOMIC DNA]</scope>
    <source>
        <strain evidence="2">cv. Niubang</strain>
    </source>
</reference>
<dbReference type="Proteomes" id="UP001055879">
    <property type="component" value="Linkage Group LG18"/>
</dbReference>
<keyword evidence="2" id="KW-1185">Reference proteome</keyword>
<gene>
    <name evidence="1" type="ORF">L6452_43515</name>
</gene>
<organism evidence="1 2">
    <name type="scientific">Arctium lappa</name>
    <name type="common">Greater burdock</name>
    <name type="synonym">Lappa major</name>
    <dbReference type="NCBI Taxonomy" id="4217"/>
    <lineage>
        <taxon>Eukaryota</taxon>
        <taxon>Viridiplantae</taxon>
        <taxon>Streptophyta</taxon>
        <taxon>Embryophyta</taxon>
        <taxon>Tracheophyta</taxon>
        <taxon>Spermatophyta</taxon>
        <taxon>Magnoliopsida</taxon>
        <taxon>eudicotyledons</taxon>
        <taxon>Gunneridae</taxon>
        <taxon>Pentapetalae</taxon>
        <taxon>asterids</taxon>
        <taxon>campanulids</taxon>
        <taxon>Asterales</taxon>
        <taxon>Asteraceae</taxon>
        <taxon>Carduoideae</taxon>
        <taxon>Cardueae</taxon>
        <taxon>Arctiinae</taxon>
        <taxon>Arctium</taxon>
    </lineage>
</organism>
<protein>
    <submittedName>
        <fullName evidence="1">Uncharacterized protein</fullName>
    </submittedName>
</protein>
<reference evidence="1 2" key="2">
    <citation type="journal article" date="2022" name="Mol. Ecol. Resour.">
        <title>The genomes of chicory, endive, great burdock and yacon provide insights into Asteraceae paleo-polyploidization history and plant inulin production.</title>
        <authorList>
            <person name="Fan W."/>
            <person name="Wang S."/>
            <person name="Wang H."/>
            <person name="Wang A."/>
            <person name="Jiang F."/>
            <person name="Liu H."/>
            <person name="Zhao H."/>
            <person name="Xu D."/>
            <person name="Zhang Y."/>
        </authorList>
    </citation>
    <scope>NUCLEOTIDE SEQUENCE [LARGE SCALE GENOMIC DNA]</scope>
    <source>
        <strain evidence="2">cv. Niubang</strain>
    </source>
</reference>
<evidence type="ECO:0000313" key="2">
    <source>
        <dbReference type="Proteomes" id="UP001055879"/>
    </source>
</evidence>
<comment type="caution">
    <text evidence="1">The sequence shown here is derived from an EMBL/GenBank/DDBJ whole genome shotgun (WGS) entry which is preliminary data.</text>
</comment>
<dbReference type="EMBL" id="CM042064">
    <property type="protein sequence ID" value="KAI3664903.1"/>
    <property type="molecule type" value="Genomic_DNA"/>
</dbReference>
<evidence type="ECO:0000313" key="1">
    <source>
        <dbReference type="EMBL" id="KAI3664903.1"/>
    </source>
</evidence>
<name>A0ACB8XD50_ARCLA</name>
<proteinExistence type="predicted"/>